<dbReference type="InterPro" id="IPR003423">
    <property type="entry name" value="OMP_efflux"/>
</dbReference>
<dbReference type="PROSITE" id="PS51257">
    <property type="entry name" value="PROKAR_LIPOPROTEIN"/>
    <property type="match status" value="1"/>
</dbReference>
<proteinExistence type="predicted"/>
<keyword evidence="5" id="KW-0472">Membrane</keyword>
<reference evidence="7" key="1">
    <citation type="submission" date="2018-06" db="EMBL/GenBank/DDBJ databases">
        <authorList>
            <person name="Zhirakovskaya E."/>
        </authorList>
    </citation>
    <scope>NUCLEOTIDE SEQUENCE</scope>
</reference>
<evidence type="ECO:0000256" key="1">
    <source>
        <dbReference type="ARBA" id="ARBA00004442"/>
    </source>
</evidence>
<dbReference type="PANTHER" id="PTHR30026">
    <property type="entry name" value="OUTER MEMBRANE PROTEIN TOLC"/>
    <property type="match status" value="1"/>
</dbReference>
<accession>A0A3B0S2F0</accession>
<evidence type="ECO:0000256" key="2">
    <source>
        <dbReference type="ARBA" id="ARBA00022448"/>
    </source>
</evidence>
<evidence type="ECO:0000256" key="6">
    <source>
        <dbReference type="ARBA" id="ARBA00023237"/>
    </source>
</evidence>
<dbReference type="GO" id="GO:0015288">
    <property type="term" value="F:porin activity"/>
    <property type="evidence" value="ECO:0007669"/>
    <property type="project" value="TreeGrafter"/>
</dbReference>
<dbReference type="GO" id="GO:0015562">
    <property type="term" value="F:efflux transmembrane transporter activity"/>
    <property type="evidence" value="ECO:0007669"/>
    <property type="project" value="InterPro"/>
</dbReference>
<evidence type="ECO:0000313" key="7">
    <source>
        <dbReference type="EMBL" id="VAV98947.1"/>
    </source>
</evidence>
<keyword evidence="2" id="KW-0813">Transport</keyword>
<dbReference type="Gene3D" id="1.20.1600.10">
    <property type="entry name" value="Outer membrane efflux proteins (OEP)"/>
    <property type="match status" value="1"/>
</dbReference>
<evidence type="ECO:0000256" key="4">
    <source>
        <dbReference type="ARBA" id="ARBA00022692"/>
    </source>
</evidence>
<dbReference type="GO" id="GO:1990281">
    <property type="term" value="C:efflux pump complex"/>
    <property type="evidence" value="ECO:0007669"/>
    <property type="project" value="TreeGrafter"/>
</dbReference>
<keyword evidence="4" id="KW-0812">Transmembrane</keyword>
<name>A0A3B0S2F0_9ZZZZ</name>
<dbReference type="SUPFAM" id="SSF56954">
    <property type="entry name" value="Outer membrane efflux proteins (OEP)"/>
    <property type="match status" value="1"/>
</dbReference>
<dbReference type="EMBL" id="UOEH01000263">
    <property type="protein sequence ID" value="VAV98947.1"/>
    <property type="molecule type" value="Genomic_DNA"/>
</dbReference>
<dbReference type="InterPro" id="IPR051906">
    <property type="entry name" value="TolC-like"/>
</dbReference>
<evidence type="ECO:0000256" key="3">
    <source>
        <dbReference type="ARBA" id="ARBA00022452"/>
    </source>
</evidence>
<dbReference type="GO" id="GO:0009279">
    <property type="term" value="C:cell outer membrane"/>
    <property type="evidence" value="ECO:0007669"/>
    <property type="project" value="UniProtKB-SubCell"/>
</dbReference>
<organism evidence="7">
    <name type="scientific">hydrothermal vent metagenome</name>
    <dbReference type="NCBI Taxonomy" id="652676"/>
    <lineage>
        <taxon>unclassified sequences</taxon>
        <taxon>metagenomes</taxon>
        <taxon>ecological metagenomes</taxon>
    </lineage>
</organism>
<keyword evidence="6" id="KW-0998">Cell outer membrane</keyword>
<comment type="subcellular location">
    <subcellularLocation>
        <location evidence="1">Cell outer membrane</location>
    </subcellularLocation>
</comment>
<sequence length="447" mass="48184">MRLRLTRFAACFAGVMTIVSACGVAYSQSLYPGPPAPKATAPDGETVRYAITAALTHNPEIEVARSREQAASADRLRAVGRFLPNIEATVSYADDSLRSPSLGTLEDRDGTTLGFTASQPIFQGLSAINGFREARARLSQSKYLLMSARQQVALSASQAHSGVILARQIVAHRQANLKLVNRQFEIAERRRQAGAQSRTGVEQAKMRRAQAQVDLGRARAFVADREAAYARIVGHEPPQEMIIDPATEDFGLDTRETALSAALANNPSLNAARASAKAAKHAKSAAKGGFAPTLALEGTYFRRYGAGVLPADEKEYQVVARARVPIFAQGRNYVGLKSASAAAAETNAQLRGTRLFVEETISRSWRQLADAEARRIAAAHAINAAAASVKGLQIEYETGRRTVIDVLNGQRDLVIAMISLSQAEHDYRIIQYELAATAGRLLTPGNE</sequence>
<protein>
    <submittedName>
        <fullName evidence="7">Uncharacterized protein</fullName>
    </submittedName>
</protein>
<gene>
    <name evidence="7" type="ORF">MNBD_ALPHA05-887</name>
</gene>
<dbReference type="AlphaFoldDB" id="A0A3B0S2F0"/>
<dbReference type="PANTHER" id="PTHR30026:SF22">
    <property type="entry name" value="OUTER MEMBRANE EFFLUX PROTEIN"/>
    <property type="match status" value="1"/>
</dbReference>
<evidence type="ECO:0000256" key="5">
    <source>
        <dbReference type="ARBA" id="ARBA00023136"/>
    </source>
</evidence>
<dbReference type="Pfam" id="PF02321">
    <property type="entry name" value="OEP"/>
    <property type="match status" value="2"/>
</dbReference>
<keyword evidence="3" id="KW-1134">Transmembrane beta strand</keyword>